<proteinExistence type="predicted"/>
<comment type="caution">
    <text evidence="1">The sequence shown here is derived from an EMBL/GenBank/DDBJ whole genome shotgun (WGS) entry which is preliminary data.</text>
</comment>
<reference evidence="1" key="1">
    <citation type="submission" date="2022-01" db="EMBL/GenBank/DDBJ databases">
        <authorList>
            <person name="Jo J.-H."/>
            <person name="Im W.-T."/>
        </authorList>
    </citation>
    <scope>NUCLEOTIDE SEQUENCE</scope>
    <source>
        <strain evidence="1">NA20</strain>
    </source>
</reference>
<protein>
    <submittedName>
        <fullName evidence="1">Uncharacterized protein</fullName>
    </submittedName>
</protein>
<keyword evidence="2" id="KW-1185">Reference proteome</keyword>
<dbReference type="EMBL" id="JAKLTR010000013">
    <property type="protein sequence ID" value="MCG2616447.1"/>
    <property type="molecule type" value="Genomic_DNA"/>
</dbReference>
<name>A0ABS9KVS8_9BACT</name>
<evidence type="ECO:0000313" key="2">
    <source>
        <dbReference type="Proteomes" id="UP001165367"/>
    </source>
</evidence>
<dbReference type="Proteomes" id="UP001165367">
    <property type="component" value="Unassembled WGS sequence"/>
</dbReference>
<dbReference type="RefSeq" id="WP_237874983.1">
    <property type="nucleotide sequence ID" value="NZ_JAKLTR010000013.1"/>
</dbReference>
<sequence length="54" mass="5769">MMNKQASAVSPTLLPGFLQTQGHTPGMEFYGKDSLTGLAGKRIYPGSDLYFASS</sequence>
<organism evidence="1 2">
    <name type="scientific">Terrimonas ginsenosidimutans</name>
    <dbReference type="NCBI Taxonomy" id="2908004"/>
    <lineage>
        <taxon>Bacteria</taxon>
        <taxon>Pseudomonadati</taxon>
        <taxon>Bacteroidota</taxon>
        <taxon>Chitinophagia</taxon>
        <taxon>Chitinophagales</taxon>
        <taxon>Chitinophagaceae</taxon>
        <taxon>Terrimonas</taxon>
    </lineage>
</organism>
<accession>A0ABS9KVS8</accession>
<evidence type="ECO:0000313" key="1">
    <source>
        <dbReference type="EMBL" id="MCG2616447.1"/>
    </source>
</evidence>
<gene>
    <name evidence="1" type="ORF">LZZ85_19260</name>
</gene>